<dbReference type="Proteomes" id="UP001152607">
    <property type="component" value="Unassembled WGS sequence"/>
</dbReference>
<sequence length="150" mass="17748">MSAANCCSIFEKEIVSRLLRPHKRADNHLTPTETDRLTNTFTQVWGLLWKPQKEKERGLERMSLKEIFCIRQLTMFLFGAVDVDDLQKIADEDTPWDSSKCFASLEEILVSSGNRLQRDLDRWYDTPDRAPLTIFAFFDHWQEVWMEQFD</sequence>
<proteinExistence type="predicted"/>
<reference evidence="1" key="1">
    <citation type="submission" date="2023-01" db="EMBL/GenBank/DDBJ databases">
        <authorList>
            <person name="Van Ghelder C."/>
            <person name="Rancurel C."/>
        </authorList>
    </citation>
    <scope>NUCLEOTIDE SEQUENCE</scope>
    <source>
        <strain evidence="1">CNCM I-4278</strain>
    </source>
</reference>
<evidence type="ECO:0000313" key="1">
    <source>
        <dbReference type="EMBL" id="CAI6336688.1"/>
    </source>
</evidence>
<evidence type="ECO:0000313" key="2">
    <source>
        <dbReference type="Proteomes" id="UP001152607"/>
    </source>
</evidence>
<gene>
    <name evidence="1" type="ORF">PDIGIT_LOCUS9793</name>
</gene>
<name>A0A9W4ULZ9_9PLEO</name>
<dbReference type="AlphaFoldDB" id="A0A9W4ULZ9"/>
<accession>A0A9W4ULZ9</accession>
<comment type="caution">
    <text evidence="1">The sequence shown here is derived from an EMBL/GenBank/DDBJ whole genome shotgun (WGS) entry which is preliminary data.</text>
</comment>
<dbReference type="EMBL" id="CAOQHR010000006">
    <property type="protein sequence ID" value="CAI6336688.1"/>
    <property type="molecule type" value="Genomic_DNA"/>
</dbReference>
<keyword evidence="2" id="KW-1185">Reference proteome</keyword>
<dbReference type="OrthoDB" id="3735223at2759"/>
<organism evidence="1 2">
    <name type="scientific">Periconia digitata</name>
    <dbReference type="NCBI Taxonomy" id="1303443"/>
    <lineage>
        <taxon>Eukaryota</taxon>
        <taxon>Fungi</taxon>
        <taxon>Dikarya</taxon>
        <taxon>Ascomycota</taxon>
        <taxon>Pezizomycotina</taxon>
        <taxon>Dothideomycetes</taxon>
        <taxon>Pleosporomycetidae</taxon>
        <taxon>Pleosporales</taxon>
        <taxon>Massarineae</taxon>
        <taxon>Periconiaceae</taxon>
        <taxon>Periconia</taxon>
    </lineage>
</organism>
<protein>
    <submittedName>
        <fullName evidence="1">Uncharacterized protein</fullName>
    </submittedName>
</protein>